<feature type="domain" description="Transposase IS110-like N-terminal" evidence="1">
    <location>
        <begin position="4"/>
        <end position="97"/>
    </location>
</feature>
<accession>A0A644YD74</accession>
<gene>
    <name evidence="2" type="ORF">SDC9_70966</name>
</gene>
<dbReference type="Pfam" id="PF01548">
    <property type="entry name" value="DEDD_Tnp_IS110"/>
    <property type="match status" value="1"/>
</dbReference>
<reference evidence="2" key="1">
    <citation type="submission" date="2019-08" db="EMBL/GenBank/DDBJ databases">
        <authorList>
            <person name="Kucharzyk K."/>
            <person name="Murdoch R.W."/>
            <person name="Higgins S."/>
            <person name="Loffler F."/>
        </authorList>
    </citation>
    <scope>NUCLEOTIDE SEQUENCE</scope>
</reference>
<dbReference type="EMBL" id="VSSQ01004273">
    <property type="protein sequence ID" value="MPM24483.1"/>
    <property type="molecule type" value="Genomic_DNA"/>
</dbReference>
<proteinExistence type="predicted"/>
<protein>
    <recommendedName>
        <fullName evidence="1">Transposase IS110-like N-terminal domain-containing protein</fullName>
    </recommendedName>
</protein>
<organism evidence="2">
    <name type="scientific">bioreactor metagenome</name>
    <dbReference type="NCBI Taxonomy" id="1076179"/>
    <lineage>
        <taxon>unclassified sequences</taxon>
        <taxon>metagenomes</taxon>
        <taxon>ecological metagenomes</taxon>
    </lineage>
</organism>
<dbReference type="GO" id="GO:0003677">
    <property type="term" value="F:DNA binding"/>
    <property type="evidence" value="ECO:0007669"/>
    <property type="project" value="InterPro"/>
</dbReference>
<dbReference type="InterPro" id="IPR002525">
    <property type="entry name" value="Transp_IS110-like_N"/>
</dbReference>
<evidence type="ECO:0000313" key="2">
    <source>
        <dbReference type="EMBL" id="MPM24483.1"/>
    </source>
</evidence>
<dbReference type="GO" id="GO:0004803">
    <property type="term" value="F:transposase activity"/>
    <property type="evidence" value="ECO:0007669"/>
    <property type="project" value="InterPro"/>
</dbReference>
<dbReference type="PANTHER" id="PTHR33055">
    <property type="entry name" value="TRANSPOSASE FOR INSERTION SEQUENCE ELEMENT IS1111A"/>
    <property type="match status" value="1"/>
</dbReference>
<name>A0A644YD74_9ZZZZ</name>
<sequence>MICVGIDVSKEKSTVCILKPYGELLCSPYEIKHAESELSELSNIILRMNDEVKVVMEATGAYHIPVLNFLKEKGIFISVINPLIMKKYASMTLRKGKQTRLIQ</sequence>
<comment type="caution">
    <text evidence="2">The sequence shown here is derived from an EMBL/GenBank/DDBJ whole genome shotgun (WGS) entry which is preliminary data.</text>
</comment>
<dbReference type="GO" id="GO:0006313">
    <property type="term" value="P:DNA transposition"/>
    <property type="evidence" value="ECO:0007669"/>
    <property type="project" value="InterPro"/>
</dbReference>
<dbReference type="InterPro" id="IPR047650">
    <property type="entry name" value="Transpos_IS110"/>
</dbReference>
<dbReference type="AlphaFoldDB" id="A0A644YD74"/>
<evidence type="ECO:0000259" key="1">
    <source>
        <dbReference type="Pfam" id="PF01548"/>
    </source>
</evidence>